<dbReference type="EMBL" id="LFJN01000003">
    <property type="protein sequence ID" value="KPI44334.1"/>
    <property type="molecule type" value="Genomic_DNA"/>
</dbReference>
<sequence length="259" mass="29470">MQRRALQQLFRSRPHLQQSFRQLHQTSRQQFRTRPVQTQPLNQSIPWRQQKRNFTFRRFASTSTETENLSLGQRMKKLSREYGWSAVGVYFALSAADFPFCYLLVRWVGVETIGHWEHEIVTWFKNLVSWPVSETAGDEVKAGAEHAVEKVEVAVEDATGEEKRVLEEDSTFVDHGYREAEKANMGANASIWTQLALAYAIHKSFIFVRVPLTAAVTPKIVKTLRSWGWNIGKLPKKGASASSSKTGVNTKGSKVKSDD</sequence>
<evidence type="ECO:0000256" key="1">
    <source>
        <dbReference type="SAM" id="MobiDB-lite"/>
    </source>
</evidence>
<dbReference type="VEuPathDB" id="FungiDB:AB675_8662"/>
<dbReference type="RefSeq" id="XP_018004297.1">
    <property type="nucleotide sequence ID" value="XM_018149127.1"/>
</dbReference>
<reference evidence="3 4" key="1">
    <citation type="submission" date="2015-06" db="EMBL/GenBank/DDBJ databases">
        <title>Draft genome of the ant-associated black yeast Phialophora attae CBS 131958.</title>
        <authorList>
            <person name="Moreno L.F."/>
            <person name="Stielow B.J."/>
            <person name="de Hoog S."/>
            <person name="Vicente V.A."/>
            <person name="Weiss V.A."/>
            <person name="de Vries M."/>
            <person name="Cruz L.M."/>
            <person name="Souza E.M."/>
        </authorList>
    </citation>
    <scope>NUCLEOTIDE SEQUENCE [LARGE SCALE GENOMIC DNA]</scope>
    <source>
        <strain evidence="3 4">CBS 131958</strain>
    </source>
</reference>
<organism evidence="3 4">
    <name type="scientific">Cyphellophora attinorum</name>
    <dbReference type="NCBI Taxonomy" id="1664694"/>
    <lineage>
        <taxon>Eukaryota</taxon>
        <taxon>Fungi</taxon>
        <taxon>Dikarya</taxon>
        <taxon>Ascomycota</taxon>
        <taxon>Pezizomycotina</taxon>
        <taxon>Eurotiomycetes</taxon>
        <taxon>Chaetothyriomycetidae</taxon>
        <taxon>Chaetothyriales</taxon>
        <taxon>Cyphellophoraceae</taxon>
        <taxon>Cyphellophora</taxon>
    </lineage>
</organism>
<comment type="caution">
    <text evidence="3">The sequence shown here is derived from an EMBL/GenBank/DDBJ whole genome shotgun (WGS) entry which is preliminary data.</text>
</comment>
<name>A0A0N1HF83_9EURO</name>
<dbReference type="PANTHER" id="PTHR21377:SF0">
    <property type="entry name" value="PROTEIN FAM210B, MITOCHONDRIAL"/>
    <property type="match status" value="1"/>
</dbReference>
<evidence type="ECO:0000259" key="2">
    <source>
        <dbReference type="Pfam" id="PF06916"/>
    </source>
</evidence>
<dbReference type="Pfam" id="PF06916">
    <property type="entry name" value="FAM210A-B_dom"/>
    <property type="match status" value="1"/>
</dbReference>
<dbReference type="OrthoDB" id="426386at2759"/>
<proteinExistence type="predicted"/>
<feature type="region of interest" description="Disordered" evidence="1">
    <location>
        <begin position="235"/>
        <end position="259"/>
    </location>
</feature>
<accession>A0A0N1HF83</accession>
<dbReference type="InterPro" id="IPR045866">
    <property type="entry name" value="FAM210A/B-like"/>
</dbReference>
<dbReference type="AlphaFoldDB" id="A0A0N1HF83"/>
<protein>
    <recommendedName>
        <fullName evidence="2">DUF1279 domain-containing protein</fullName>
    </recommendedName>
</protein>
<evidence type="ECO:0000313" key="4">
    <source>
        <dbReference type="Proteomes" id="UP000038010"/>
    </source>
</evidence>
<gene>
    <name evidence="3" type="ORF">AB675_8662</name>
</gene>
<dbReference type="Proteomes" id="UP000038010">
    <property type="component" value="Unassembled WGS sequence"/>
</dbReference>
<dbReference type="PANTHER" id="PTHR21377">
    <property type="entry name" value="PROTEIN FAM210B, MITOCHONDRIAL"/>
    <property type="match status" value="1"/>
</dbReference>
<dbReference type="InterPro" id="IPR009688">
    <property type="entry name" value="FAM210A/B-like_dom"/>
</dbReference>
<evidence type="ECO:0000313" key="3">
    <source>
        <dbReference type="EMBL" id="KPI44334.1"/>
    </source>
</evidence>
<feature type="domain" description="DUF1279" evidence="2">
    <location>
        <begin position="73"/>
        <end position="218"/>
    </location>
</feature>
<dbReference type="STRING" id="1664694.A0A0N1HF83"/>
<keyword evidence="4" id="KW-1185">Reference proteome</keyword>
<dbReference type="GeneID" id="28741007"/>
<dbReference type="GO" id="GO:0005739">
    <property type="term" value="C:mitochondrion"/>
    <property type="evidence" value="ECO:0007669"/>
    <property type="project" value="TreeGrafter"/>
</dbReference>